<keyword evidence="4" id="KW-0472">Membrane</keyword>
<evidence type="ECO:0000256" key="1">
    <source>
        <dbReference type="ARBA" id="ARBA00022741"/>
    </source>
</evidence>
<dbReference type="PROSITE" id="PS00329">
    <property type="entry name" value="HSP70_2"/>
    <property type="match status" value="1"/>
</dbReference>
<sequence>MSTTNMYDSWGSASERFADGSICLGIDLGTTNSCVGMWFVDRNHVKILKNQADRGRTTPSVVRFDPTSQSVKVGNAAVALETSEPVGNTIRSVKRLMGQKFESKAVDVARLYAPYKVVPTTQGNVAIRMERGGKKAVAVQPEEVSACVLAELKASAEAYFEDGKTRLDNVVITVPAYFSDSQRKATITSASMAGFKAIRLLNEPTAAAMAYGLFLSGTKLVTVFDFGGGTLDVSLLRIDDGRFEVLGIGGDTNLGGEDINNILVDHLLEVLHKHHDVTRAQVSKTDLVRMKREVEKAKIVLSSEDCTDISLKDVAGIPTFAYTLMRRKFEQLCDPIWKKCLRIVTSVLKEADVELADIDEVILVGGSTRIPILRSKISEAFHGKELCMSVNADEVVCEGAAIQAAILSGMDQRVFRDVLMMDVLPLPIGLETAAGTMEIILPRNARIPTSVTKYFQTFEDDQRGLTVEVYEGENEIAKENDHISYFNFALPRDKIGKAGEFAHPVTFTMNASGILQVQAGVHHDSEEAPMSKAAVFLMAGYIAALAGFYVFFRIYFADERDITAA</sequence>
<keyword evidence="4" id="KW-1133">Transmembrane helix</keyword>
<gene>
    <name evidence="5" type="ORF">PHYBOEH_003473</name>
</gene>
<accession>A0A8T1X9Z0</accession>
<reference evidence="5" key="1">
    <citation type="submission" date="2021-02" db="EMBL/GenBank/DDBJ databases">
        <authorList>
            <person name="Palmer J.M."/>
        </authorList>
    </citation>
    <scope>NUCLEOTIDE SEQUENCE</scope>
    <source>
        <strain evidence="5">SCRP23</strain>
    </source>
</reference>
<feature type="transmembrane region" description="Helical" evidence="4">
    <location>
        <begin position="533"/>
        <end position="552"/>
    </location>
</feature>
<dbReference type="Proteomes" id="UP000693981">
    <property type="component" value="Unassembled WGS sequence"/>
</dbReference>
<dbReference type="FunFam" id="3.90.640.10:FF:000003">
    <property type="entry name" value="Molecular chaperone DnaK"/>
    <property type="match status" value="1"/>
</dbReference>
<evidence type="ECO:0000313" key="5">
    <source>
        <dbReference type="EMBL" id="KAG7402214.1"/>
    </source>
</evidence>
<dbReference type="PROSITE" id="PS01036">
    <property type="entry name" value="HSP70_3"/>
    <property type="match status" value="1"/>
</dbReference>
<dbReference type="AlphaFoldDB" id="A0A8T1X9Z0"/>
<evidence type="ECO:0000256" key="3">
    <source>
        <dbReference type="RuleBase" id="RU003322"/>
    </source>
</evidence>
<evidence type="ECO:0000256" key="2">
    <source>
        <dbReference type="ARBA" id="ARBA00022840"/>
    </source>
</evidence>
<dbReference type="PANTHER" id="PTHR19375">
    <property type="entry name" value="HEAT SHOCK PROTEIN 70KDA"/>
    <property type="match status" value="1"/>
</dbReference>
<comment type="similarity">
    <text evidence="3">Belongs to the heat shock protein 70 family.</text>
</comment>
<protein>
    <recommendedName>
        <fullName evidence="7">Heat shock protein 70</fullName>
    </recommendedName>
</protein>
<organism evidence="5 6">
    <name type="scientific">Phytophthora boehmeriae</name>
    <dbReference type="NCBI Taxonomy" id="109152"/>
    <lineage>
        <taxon>Eukaryota</taxon>
        <taxon>Sar</taxon>
        <taxon>Stramenopiles</taxon>
        <taxon>Oomycota</taxon>
        <taxon>Peronosporomycetes</taxon>
        <taxon>Peronosporales</taxon>
        <taxon>Peronosporaceae</taxon>
        <taxon>Phytophthora</taxon>
    </lineage>
</organism>
<dbReference type="EMBL" id="JAGDFL010000002">
    <property type="protein sequence ID" value="KAG7402214.1"/>
    <property type="molecule type" value="Genomic_DNA"/>
</dbReference>
<dbReference type="CDD" id="cd24028">
    <property type="entry name" value="ASKHA_NBD_HSP70_HSPA1-like"/>
    <property type="match status" value="1"/>
</dbReference>
<dbReference type="GO" id="GO:0005524">
    <property type="term" value="F:ATP binding"/>
    <property type="evidence" value="ECO:0007669"/>
    <property type="project" value="UniProtKB-KW"/>
</dbReference>
<dbReference type="OrthoDB" id="2401965at2759"/>
<dbReference type="GO" id="GO:0140662">
    <property type="term" value="F:ATP-dependent protein folding chaperone"/>
    <property type="evidence" value="ECO:0007669"/>
    <property type="project" value="InterPro"/>
</dbReference>
<evidence type="ECO:0000313" key="6">
    <source>
        <dbReference type="Proteomes" id="UP000693981"/>
    </source>
</evidence>
<dbReference type="Pfam" id="PF00012">
    <property type="entry name" value="HSP70"/>
    <property type="match status" value="1"/>
</dbReference>
<name>A0A8T1X9Z0_9STRA</name>
<keyword evidence="2 3" id="KW-0067">ATP-binding</keyword>
<evidence type="ECO:0008006" key="7">
    <source>
        <dbReference type="Google" id="ProtNLM"/>
    </source>
</evidence>
<comment type="caution">
    <text evidence="5">The sequence shown here is derived from an EMBL/GenBank/DDBJ whole genome shotgun (WGS) entry which is preliminary data.</text>
</comment>
<dbReference type="InterPro" id="IPR018181">
    <property type="entry name" value="Heat_shock_70_CS"/>
</dbReference>
<dbReference type="PROSITE" id="PS00297">
    <property type="entry name" value="HSP70_1"/>
    <property type="match status" value="1"/>
</dbReference>
<keyword evidence="1 3" id="KW-0547">Nucleotide-binding</keyword>
<keyword evidence="4" id="KW-0812">Transmembrane</keyword>
<dbReference type="InterPro" id="IPR013126">
    <property type="entry name" value="Hsp_70_fam"/>
</dbReference>
<proteinExistence type="inferred from homology"/>
<evidence type="ECO:0000256" key="4">
    <source>
        <dbReference type="SAM" id="Phobius"/>
    </source>
</evidence>
<keyword evidence="6" id="KW-1185">Reference proteome</keyword>